<reference evidence="1 2" key="1">
    <citation type="submission" date="2019-10" db="EMBL/GenBank/DDBJ databases">
        <title>Dictyobacter vulcani sp. nov., within the class Ktedonobacteria, isolated from soil of volcanic Mt. Zao.</title>
        <authorList>
            <person name="Zheng Y."/>
            <person name="Wang C.M."/>
            <person name="Sakai Y."/>
            <person name="Abe K."/>
            <person name="Yokota A."/>
            <person name="Yabe S."/>
        </authorList>
    </citation>
    <scope>NUCLEOTIDE SEQUENCE [LARGE SCALE GENOMIC DNA]</scope>
    <source>
        <strain evidence="1 2">W12</strain>
    </source>
</reference>
<evidence type="ECO:0000313" key="2">
    <source>
        <dbReference type="Proteomes" id="UP000326912"/>
    </source>
</evidence>
<proteinExistence type="predicted"/>
<comment type="caution">
    <text evidence="1">The sequence shown here is derived from an EMBL/GenBank/DDBJ whole genome shotgun (WGS) entry which is preliminary data.</text>
</comment>
<dbReference type="EMBL" id="BKZW01000007">
    <property type="protein sequence ID" value="GER92263.1"/>
    <property type="molecule type" value="Genomic_DNA"/>
</dbReference>
<keyword evidence="2" id="KW-1185">Reference proteome</keyword>
<evidence type="ECO:0000313" key="1">
    <source>
        <dbReference type="EMBL" id="GER92263.1"/>
    </source>
</evidence>
<accession>A0A5J4KXL9</accession>
<organism evidence="1 2">
    <name type="scientific">Dictyobacter vulcani</name>
    <dbReference type="NCBI Taxonomy" id="2607529"/>
    <lineage>
        <taxon>Bacteria</taxon>
        <taxon>Bacillati</taxon>
        <taxon>Chloroflexota</taxon>
        <taxon>Ktedonobacteria</taxon>
        <taxon>Ktedonobacterales</taxon>
        <taxon>Dictyobacteraceae</taxon>
        <taxon>Dictyobacter</taxon>
    </lineage>
</organism>
<protein>
    <recommendedName>
        <fullName evidence="3">DUF2336 domain-containing protein</fullName>
    </recommendedName>
</protein>
<dbReference type="Proteomes" id="UP000326912">
    <property type="component" value="Unassembled WGS sequence"/>
</dbReference>
<evidence type="ECO:0008006" key="3">
    <source>
        <dbReference type="Google" id="ProtNLM"/>
    </source>
</evidence>
<gene>
    <name evidence="1" type="ORF">KDW_64250</name>
</gene>
<sequence>MVEVGRLARHDQGAREIIGELLRGSIYERLLGLQACFGSGDADPALQALNDASRSVRGLAGFIMARLGSDAQVLAGLETMALDAKVALLHDLDRRHRQAVMDAYIETLIARQDRHLKRLLPLASQDLVRRALPPLIDTFDLIDWKRLTRHHPEIAHAQIRSWIQTANRIPQDQRLLQVVGVVIPGLSKLAPDLALDLVHAMHTLVPLARLPLNTLITRRPREVADLVLDSHEASSISFLRVVRHLSTEQLLALFEHYPTRSIKTAWANSNRSNAWRFISSVGLAGALRRYYSPAYCGGAAD</sequence>
<dbReference type="AlphaFoldDB" id="A0A5J4KXL9"/>
<name>A0A5J4KXL9_9CHLR</name>